<proteinExistence type="predicted"/>
<sequence>MPDTGNKGHRQRLRERFASGEESSRSEEALLELLLTYAIPQKDVQPLVKRLLAEYGSLPALLEAPMESLCQSDGIKENSAVLLKLVDWIRQHYGPKRPGKETLKPPRQTTLFETISPELEQASSAVAEPHREKVIQRYGTEMFGKAVLKEAIQILPKLPDSESLDEIRSFLRAKLHFSAEQTRHRYANYITRRMFPEGYADAPLRLFAKAFPDAQELRDVCFYRFLLSEPLEVEMIEDLILPNLGTGRLSRERIRKRLAEKFPEAKSIVDCGKAIVDALTAGGIAKADRTKISFAYRDIPVTSFAFVLHSEFPEPGMYDIRKLDENRMIRAMLWNPERLLHALYELRNHGLISKISEIDNIRQFTTKHTLAGVVEQIVSGGKKP</sequence>
<evidence type="ECO:0000313" key="2">
    <source>
        <dbReference type="EMBL" id="VBB41627.1"/>
    </source>
</evidence>
<protein>
    <submittedName>
        <fullName evidence="2">DNA repair-like protein</fullName>
    </submittedName>
</protein>
<evidence type="ECO:0000256" key="1">
    <source>
        <dbReference type="SAM" id="MobiDB-lite"/>
    </source>
</evidence>
<organism evidence="2">
    <name type="scientific">Uncultured Desulfatiglans sp</name>
    <dbReference type="NCBI Taxonomy" id="1748965"/>
    <lineage>
        <taxon>Bacteria</taxon>
        <taxon>Pseudomonadati</taxon>
        <taxon>Thermodesulfobacteriota</taxon>
        <taxon>Desulfobacteria</taxon>
        <taxon>Desulfatiglandales</taxon>
        <taxon>Desulfatiglandaceae</taxon>
        <taxon>Desulfatiglans</taxon>
        <taxon>environmental samples</taxon>
    </lineage>
</organism>
<feature type="region of interest" description="Disordered" evidence="1">
    <location>
        <begin position="1"/>
        <end position="21"/>
    </location>
</feature>
<dbReference type="AlphaFoldDB" id="A0A653A0Q4"/>
<dbReference type="EMBL" id="UPXX01000004">
    <property type="protein sequence ID" value="VBB41627.1"/>
    <property type="molecule type" value="Genomic_DNA"/>
</dbReference>
<accession>A0A653A0Q4</accession>
<name>A0A653A0Q4_UNCDX</name>
<reference evidence="2" key="1">
    <citation type="submission" date="2018-07" db="EMBL/GenBank/DDBJ databases">
        <authorList>
            <consortium name="Genoscope - CEA"/>
            <person name="William W."/>
        </authorList>
    </citation>
    <scope>NUCLEOTIDE SEQUENCE</scope>
    <source>
        <strain evidence="2">IK1</strain>
    </source>
</reference>
<gene>
    <name evidence="2" type="ORF">TRIP_B120062</name>
</gene>